<keyword evidence="1" id="KW-0805">Transcription regulation</keyword>
<dbReference type="AlphaFoldDB" id="A0A516PTU8"/>
<dbReference type="PANTHER" id="PTHR33204:SF18">
    <property type="entry name" value="TRANSCRIPTIONAL REGULATORY PROTEIN"/>
    <property type="match status" value="1"/>
</dbReference>
<dbReference type="Gene3D" id="1.10.10.10">
    <property type="entry name" value="Winged helix-like DNA-binding domain superfamily/Winged helix DNA-binding domain"/>
    <property type="match status" value="1"/>
</dbReference>
<protein>
    <submittedName>
        <fullName evidence="5">Helix-turn-helix transcriptional regulator</fullName>
    </submittedName>
</protein>
<evidence type="ECO:0000256" key="1">
    <source>
        <dbReference type="ARBA" id="ARBA00023015"/>
    </source>
</evidence>
<dbReference type="InterPro" id="IPR036390">
    <property type="entry name" value="WH_DNA-bd_sf"/>
</dbReference>
<dbReference type="PANTHER" id="PTHR33204">
    <property type="entry name" value="TRANSCRIPTIONAL REGULATOR, MARR FAMILY"/>
    <property type="match status" value="1"/>
</dbReference>
<gene>
    <name evidence="5" type="ORF">FOE78_00570</name>
</gene>
<feature type="domain" description="HTH hxlR-type" evidence="4">
    <location>
        <begin position="12"/>
        <end position="106"/>
    </location>
</feature>
<evidence type="ECO:0000256" key="3">
    <source>
        <dbReference type="ARBA" id="ARBA00023163"/>
    </source>
</evidence>
<dbReference type="Proteomes" id="UP000319263">
    <property type="component" value="Chromosome"/>
</dbReference>
<dbReference type="RefSeq" id="WP_143984596.1">
    <property type="nucleotide sequence ID" value="NZ_CP041692.1"/>
</dbReference>
<accession>A0A516PTU8</accession>
<organism evidence="5 6">
    <name type="scientific">Microlunatus elymi</name>
    <dbReference type="NCBI Taxonomy" id="2596828"/>
    <lineage>
        <taxon>Bacteria</taxon>
        <taxon>Bacillati</taxon>
        <taxon>Actinomycetota</taxon>
        <taxon>Actinomycetes</taxon>
        <taxon>Propionibacteriales</taxon>
        <taxon>Propionibacteriaceae</taxon>
        <taxon>Microlunatus</taxon>
    </lineage>
</organism>
<dbReference type="Pfam" id="PF01638">
    <property type="entry name" value="HxlR"/>
    <property type="match status" value="1"/>
</dbReference>
<evidence type="ECO:0000256" key="2">
    <source>
        <dbReference type="ARBA" id="ARBA00023125"/>
    </source>
</evidence>
<proteinExistence type="predicted"/>
<keyword evidence="2" id="KW-0238">DNA-binding</keyword>
<evidence type="ECO:0000313" key="6">
    <source>
        <dbReference type="Proteomes" id="UP000319263"/>
    </source>
</evidence>
<dbReference type="InterPro" id="IPR002577">
    <property type="entry name" value="HTH_HxlR"/>
</dbReference>
<dbReference type="SUPFAM" id="SSF46785">
    <property type="entry name" value="Winged helix' DNA-binding domain"/>
    <property type="match status" value="1"/>
</dbReference>
<keyword evidence="3" id="KW-0804">Transcription</keyword>
<evidence type="ECO:0000313" key="5">
    <source>
        <dbReference type="EMBL" id="QDP94607.1"/>
    </source>
</evidence>
<sequence>MALGSGYDAQDCAVARALEVVGERWTMLIIRDCFLGVRRFSDLQAHLDISKAVLTDRLNRLVEQGVLERDGDRGHQEYLLTKAGRALAPVLATLSYWGRTYGNPDERPTRQLVHSCGAELDANGRCGPCDVTPRVAEMISRPDPNRPSRRNDFVTRQLAGDHRLLDPIRP</sequence>
<dbReference type="EMBL" id="CP041692">
    <property type="protein sequence ID" value="QDP94607.1"/>
    <property type="molecule type" value="Genomic_DNA"/>
</dbReference>
<dbReference type="GO" id="GO:0003677">
    <property type="term" value="F:DNA binding"/>
    <property type="evidence" value="ECO:0007669"/>
    <property type="project" value="UniProtKB-KW"/>
</dbReference>
<dbReference type="OrthoDB" id="9792527at2"/>
<dbReference type="InterPro" id="IPR036388">
    <property type="entry name" value="WH-like_DNA-bd_sf"/>
</dbReference>
<dbReference type="PROSITE" id="PS51118">
    <property type="entry name" value="HTH_HXLR"/>
    <property type="match status" value="1"/>
</dbReference>
<keyword evidence="6" id="KW-1185">Reference proteome</keyword>
<name>A0A516PTU8_9ACTN</name>
<dbReference type="KEGG" id="mik:FOE78_00570"/>
<evidence type="ECO:0000259" key="4">
    <source>
        <dbReference type="PROSITE" id="PS51118"/>
    </source>
</evidence>
<reference evidence="5 6" key="1">
    <citation type="submission" date="2019-07" db="EMBL/GenBank/DDBJ databases">
        <title>Microlunatus dokdonensis sp. nov. isolated from the rhizospheric soil of the wild plant Elymus tsukushiensis.</title>
        <authorList>
            <person name="Ghim S.-Y."/>
            <person name="Hwang Y.-J."/>
            <person name="Son J.-S."/>
            <person name="Shin J.-H."/>
        </authorList>
    </citation>
    <scope>NUCLEOTIDE SEQUENCE [LARGE SCALE GENOMIC DNA]</scope>
    <source>
        <strain evidence="5 6">KUDC0627</strain>
    </source>
</reference>